<dbReference type="EMBL" id="JAENIJ010000009">
    <property type="protein sequence ID" value="MBK1882333.1"/>
    <property type="molecule type" value="Genomic_DNA"/>
</dbReference>
<dbReference type="RefSeq" id="WP_200269361.1">
    <property type="nucleotide sequence ID" value="NZ_JAENIJ010000009.1"/>
</dbReference>
<proteinExistence type="predicted"/>
<keyword evidence="3" id="KW-1185">Reference proteome</keyword>
<feature type="coiled-coil region" evidence="1">
    <location>
        <begin position="35"/>
        <end position="112"/>
    </location>
</feature>
<sequence>MKILLGATIALLFAAVVLSWNNMTQGVRNAPADEVARLRKQVDELREQQDKLQMEKLRADTAPAPIQPAAPQPSDADIEAMKAELAAKDAELAKIQEEKDKAKRDADTFRDEAGFVGQQVLEQNDNELRRARMIRNALLIGKVKEYVENPEYGTFITVDIMMPDNVQVGSILAIRRNTGILGQIKISDITPDGAIANMMPGFGQIKPEIGDELIFPPRF</sequence>
<keyword evidence="1" id="KW-0175">Coiled coil</keyword>
<evidence type="ECO:0000313" key="3">
    <source>
        <dbReference type="Proteomes" id="UP000603141"/>
    </source>
</evidence>
<reference evidence="2" key="1">
    <citation type="submission" date="2021-01" db="EMBL/GenBank/DDBJ databases">
        <title>Modified the classification status of verrucomicrobia.</title>
        <authorList>
            <person name="Feng X."/>
        </authorList>
    </citation>
    <scope>NUCLEOTIDE SEQUENCE</scope>
    <source>
        <strain evidence="2">KCTC 22041</strain>
    </source>
</reference>
<protein>
    <submittedName>
        <fullName evidence="2">Uncharacterized protein</fullName>
    </submittedName>
</protein>
<name>A0A934SBN2_9BACT</name>
<evidence type="ECO:0000313" key="2">
    <source>
        <dbReference type="EMBL" id="MBK1882333.1"/>
    </source>
</evidence>
<accession>A0A934SBN2</accession>
<dbReference type="Gene3D" id="1.20.5.1700">
    <property type="match status" value="1"/>
</dbReference>
<gene>
    <name evidence="2" type="ORF">JIN85_07900</name>
</gene>
<comment type="caution">
    <text evidence="2">The sequence shown here is derived from an EMBL/GenBank/DDBJ whole genome shotgun (WGS) entry which is preliminary data.</text>
</comment>
<dbReference type="AlphaFoldDB" id="A0A934SBN2"/>
<organism evidence="2 3">
    <name type="scientific">Luteolibacter pohnpeiensis</name>
    <dbReference type="NCBI Taxonomy" id="454153"/>
    <lineage>
        <taxon>Bacteria</taxon>
        <taxon>Pseudomonadati</taxon>
        <taxon>Verrucomicrobiota</taxon>
        <taxon>Verrucomicrobiia</taxon>
        <taxon>Verrucomicrobiales</taxon>
        <taxon>Verrucomicrobiaceae</taxon>
        <taxon>Luteolibacter</taxon>
    </lineage>
</organism>
<evidence type="ECO:0000256" key="1">
    <source>
        <dbReference type="SAM" id="Coils"/>
    </source>
</evidence>
<dbReference type="Proteomes" id="UP000603141">
    <property type="component" value="Unassembled WGS sequence"/>
</dbReference>